<comment type="subunit">
    <text evidence="16">Component of the ribosome quality control complex (RQC).</text>
</comment>
<comment type="pathway">
    <text evidence="3 16">Protein modification; protein ubiquitination.</text>
</comment>
<evidence type="ECO:0000256" key="8">
    <source>
        <dbReference type="ARBA" id="ARBA00022679"/>
    </source>
</evidence>
<keyword evidence="12 16" id="KW-0833">Ubl conjugation pathway</keyword>
<dbReference type="InterPro" id="IPR054477">
    <property type="entry name" value="LTN1_E3_ligase_6th"/>
</dbReference>
<keyword evidence="7" id="KW-0963">Cytoplasm</keyword>
<keyword evidence="11 15" id="KW-0863">Zinc-finger</keyword>
<keyword evidence="8 16" id="KW-0808">Transferase</keyword>
<dbReference type="GO" id="GO:0005829">
    <property type="term" value="C:cytosol"/>
    <property type="evidence" value="ECO:0007669"/>
    <property type="project" value="UniProtKB-SubCell"/>
</dbReference>
<evidence type="ECO:0000256" key="5">
    <source>
        <dbReference type="ARBA" id="ARBA00012483"/>
    </source>
</evidence>
<dbReference type="Proteomes" id="UP000694867">
    <property type="component" value="Unplaced"/>
</dbReference>
<evidence type="ECO:0000256" key="11">
    <source>
        <dbReference type="ARBA" id="ARBA00022771"/>
    </source>
</evidence>
<evidence type="ECO:0000256" key="16">
    <source>
        <dbReference type="RuleBase" id="RU367090"/>
    </source>
</evidence>
<dbReference type="GO" id="GO:1990116">
    <property type="term" value="P:ribosome-associated ubiquitin-dependent protein catabolic process"/>
    <property type="evidence" value="ECO:0007669"/>
    <property type="project" value="UniProtKB-UniRule"/>
</dbReference>
<dbReference type="GO" id="GO:0061630">
    <property type="term" value="F:ubiquitin protein ligase activity"/>
    <property type="evidence" value="ECO:0007669"/>
    <property type="project" value="UniProtKB-UniRule"/>
</dbReference>
<dbReference type="Pfam" id="PF22999">
    <property type="entry name" value="LTN1_E3_ligase_6th"/>
    <property type="match status" value="1"/>
</dbReference>
<dbReference type="InterPro" id="IPR001841">
    <property type="entry name" value="Znf_RING"/>
</dbReference>
<keyword evidence="18" id="KW-1185">Reference proteome</keyword>
<evidence type="ECO:0000256" key="7">
    <source>
        <dbReference type="ARBA" id="ARBA00022490"/>
    </source>
</evidence>
<dbReference type="FunFam" id="3.30.40.10:FF:000038">
    <property type="entry name" value="E3 ubiquitin-protein ligase listerin"/>
    <property type="match status" value="1"/>
</dbReference>
<dbReference type="Pfam" id="PF22958">
    <property type="entry name" value="Ltn1_1st"/>
    <property type="match status" value="1"/>
</dbReference>
<evidence type="ECO:0000256" key="12">
    <source>
        <dbReference type="ARBA" id="ARBA00022786"/>
    </source>
</evidence>
<accession>A0AAJ7WJJ4</accession>
<keyword evidence="13 16" id="KW-0862">Zinc</keyword>
<dbReference type="KEGG" id="goe:100902723"/>
<dbReference type="Pfam" id="PF23009">
    <property type="entry name" value="UBC_like"/>
    <property type="match status" value="1"/>
</dbReference>
<evidence type="ECO:0000313" key="19">
    <source>
        <dbReference type="RefSeq" id="XP_028969206.1"/>
    </source>
</evidence>
<dbReference type="GO" id="GO:0072344">
    <property type="term" value="P:rescue of stalled ribosome"/>
    <property type="evidence" value="ECO:0007669"/>
    <property type="project" value="UniProtKB-UniRule"/>
</dbReference>
<dbReference type="InterPro" id="IPR054478">
    <property type="entry name" value="LTN1_UBC"/>
</dbReference>
<evidence type="ECO:0000259" key="17">
    <source>
        <dbReference type="PROSITE" id="PS50089"/>
    </source>
</evidence>
<comment type="function">
    <text evidence="16">E3 ubiquitin-protein ligase. Component of the ribosome quality control complex (RQC), a ribosome-associated complex that mediates ubiquitination and extraction of incompletely synthesized nascent chains for proteasomal degradation.</text>
</comment>
<evidence type="ECO:0000256" key="10">
    <source>
        <dbReference type="ARBA" id="ARBA00022737"/>
    </source>
</evidence>
<dbReference type="RefSeq" id="XP_028969206.1">
    <property type="nucleotide sequence ID" value="XM_029113373.1"/>
</dbReference>
<evidence type="ECO:0000256" key="9">
    <source>
        <dbReference type="ARBA" id="ARBA00022723"/>
    </source>
</evidence>
<gene>
    <name evidence="19" type="primary">LOC100902723</name>
</gene>
<dbReference type="EC" id="2.3.2.27" evidence="5 16"/>
<dbReference type="InterPro" id="IPR013083">
    <property type="entry name" value="Znf_RING/FYVE/PHD"/>
</dbReference>
<dbReference type="SUPFAM" id="SSF57850">
    <property type="entry name" value="RING/U-box"/>
    <property type="match status" value="1"/>
</dbReference>
<dbReference type="CTD" id="26046"/>
<dbReference type="CDD" id="cd16491">
    <property type="entry name" value="RING-CH-C4HC3_LTN1"/>
    <property type="match status" value="1"/>
</dbReference>
<organism evidence="18 19">
    <name type="scientific">Galendromus occidentalis</name>
    <name type="common">western predatory mite</name>
    <dbReference type="NCBI Taxonomy" id="34638"/>
    <lineage>
        <taxon>Eukaryota</taxon>
        <taxon>Metazoa</taxon>
        <taxon>Ecdysozoa</taxon>
        <taxon>Arthropoda</taxon>
        <taxon>Chelicerata</taxon>
        <taxon>Arachnida</taxon>
        <taxon>Acari</taxon>
        <taxon>Parasitiformes</taxon>
        <taxon>Mesostigmata</taxon>
        <taxon>Gamasina</taxon>
        <taxon>Phytoseioidea</taxon>
        <taxon>Phytoseiidae</taxon>
        <taxon>Typhlodrominae</taxon>
        <taxon>Galendromus</taxon>
    </lineage>
</organism>
<evidence type="ECO:0000256" key="15">
    <source>
        <dbReference type="PROSITE-ProRule" id="PRU00175"/>
    </source>
</evidence>
<dbReference type="InterPro" id="IPR016024">
    <property type="entry name" value="ARM-type_fold"/>
</dbReference>
<feature type="domain" description="RING-type" evidence="17">
    <location>
        <begin position="1531"/>
        <end position="1577"/>
    </location>
</feature>
<proteinExistence type="inferred from homology"/>
<comment type="catalytic activity">
    <reaction evidence="1 16">
        <text>S-ubiquitinyl-[E2 ubiquitin-conjugating enzyme]-L-cysteine + [acceptor protein]-L-lysine = [E2 ubiquitin-conjugating enzyme]-L-cysteine + N(6)-ubiquitinyl-[acceptor protein]-L-lysine.</text>
        <dbReference type="EC" id="2.3.2.27"/>
    </reaction>
</comment>
<dbReference type="GO" id="GO:0008270">
    <property type="term" value="F:zinc ion binding"/>
    <property type="evidence" value="ECO:0007669"/>
    <property type="project" value="UniProtKB-KW"/>
</dbReference>
<dbReference type="PROSITE" id="PS50089">
    <property type="entry name" value="ZF_RING_2"/>
    <property type="match status" value="1"/>
</dbReference>
<dbReference type="PANTHER" id="PTHR12389:SF0">
    <property type="entry name" value="E3 UBIQUITIN-PROTEIN LIGASE LISTERIN"/>
    <property type="match status" value="1"/>
</dbReference>
<protein>
    <recommendedName>
        <fullName evidence="6 16">E3 ubiquitin-protein ligase listerin</fullName>
        <ecNumber evidence="5 16">2.3.2.27</ecNumber>
    </recommendedName>
    <alternativeName>
        <fullName evidence="14 16">RING-type E3 ubiquitin transferase listerin</fullName>
    </alternativeName>
</protein>
<dbReference type="GO" id="GO:0043023">
    <property type="term" value="F:ribosomal large subunit binding"/>
    <property type="evidence" value="ECO:0007669"/>
    <property type="project" value="TreeGrafter"/>
</dbReference>
<dbReference type="PANTHER" id="PTHR12389">
    <property type="entry name" value="ZINC FINGER PROTEIN 294"/>
    <property type="match status" value="1"/>
</dbReference>
<dbReference type="SUPFAM" id="SSF48371">
    <property type="entry name" value="ARM repeat"/>
    <property type="match status" value="1"/>
</dbReference>
<comment type="similarity">
    <text evidence="4 16">Belongs to the LTN1 family.</text>
</comment>
<reference evidence="19" key="1">
    <citation type="submission" date="2025-08" db="UniProtKB">
        <authorList>
            <consortium name="RefSeq"/>
        </authorList>
    </citation>
    <scope>IDENTIFICATION</scope>
</reference>
<evidence type="ECO:0000256" key="13">
    <source>
        <dbReference type="ARBA" id="ARBA00022833"/>
    </source>
</evidence>
<evidence type="ECO:0000313" key="18">
    <source>
        <dbReference type="Proteomes" id="UP000694867"/>
    </source>
</evidence>
<evidence type="ECO:0000256" key="14">
    <source>
        <dbReference type="ARBA" id="ARBA00032366"/>
    </source>
</evidence>
<evidence type="ECO:0000256" key="4">
    <source>
        <dbReference type="ARBA" id="ARBA00007997"/>
    </source>
</evidence>
<evidence type="ECO:0000256" key="6">
    <source>
        <dbReference type="ARBA" id="ARBA00017157"/>
    </source>
</evidence>
<comment type="subcellular location">
    <subcellularLocation>
        <location evidence="2">Cytoplasm</location>
        <location evidence="2">Cytosol</location>
    </subcellularLocation>
</comment>
<dbReference type="InterPro" id="IPR039804">
    <property type="entry name" value="RING-CH-C4HC3_LTN1"/>
</dbReference>
<dbReference type="Gene3D" id="3.30.40.10">
    <property type="entry name" value="Zinc/RING finger domain, C3HC4 (zinc finger)"/>
    <property type="match status" value="1"/>
</dbReference>
<dbReference type="GO" id="GO:1990112">
    <property type="term" value="C:RQC complex"/>
    <property type="evidence" value="ECO:0007669"/>
    <property type="project" value="UniProtKB-UniRule"/>
</dbReference>
<sequence>MGRKQTQPRSGGNTKVASAERSASLLSTSGAVPALNAFFPSLPLATQNDNESEITVDGDFRLLLKKFFKKDAVTKLKALEEFVALIGTKSEESLLGVLPFWPRHFSRLGMDIDRRVRESTFSAHRHLCLKVGKNIAPYLKTILAPWLVGRFDPHGPAASAAERSFNEVFPERKHRDVIVFYLTDTIEQFRRNLFEITVATVADSQDLTAEEKVIKLIALQSGTLQALRYVLEVSVSADQSHEKKIEPCLDLINDPDICRLAKNEHAVVQRYFYELISVSIEKAVLRDFRSVTGLTLGRLAGSEDPLTCSAIWQTTVQLVVAHPECWSYVAFEKQVLPQLKLVIKRRGSGSPQSIFQAVLLLFAKMPDNPKYRLAVLNSLKDCLTENVTTQTSVGELGAAARAFFECLRYAIVHFTVDSAGVLQLIGDHLLSLLRKMIAIEDTAVIRVQPIVFKETRSLLSYLRKNSDGSGKFAVLESIYRDVYAIIMDSLDSSHKNAVIALHWHLNSAAESLGVRRTLTFAEGGDQQRGKRRSTLTPNEDLVDWNRAFLCRVLTLCSSKSDESLFKLLGNSFPAYFDQESKEFFAENGFDDEWLRENVEKWLEEEAAVRTAVEMLLTIANSKPENGVAEIVRMCEEKPQLLLTILDQASECSCERFQPILSTIFHTESFVDTISNELKGPRKWEIVGSCLSSPHFFSDSLIDELVIALIEDIETILTEQECDLNKIELSNSLTKISASDEMTWKRPNFSTLVFQIYRLSVQTLAELEEASQASQGIAKRMQETWVTALATDCEESRNCRHRVIADLKQKILDPSPIEIASVVESVLSLLTNKSLEEDFQVLRELMPTSEEFDRMCRECRISDWLASERLRQKDFELLIIHGDSEYMSEPEHRKLVSAFITLFEICETKNAFELFDVNHLLLIDLIDPQPRFKPVMNSLLANDRVLEKAVKSLCAQDGLHWTAVLYSLMTLTGIRLPKNSWLKDECRASLKWVCIKHADSEEDVMDFLTVSLERSDPSANPDPTNLCLSMACLRKAYSERSSDAVGRLASYIRNSFEVHADLFDTSRPDSWHLSVLSFLSFFGTYRMNFGGLCGEDFDCILTVVWNMIENFPWRDAESKSNLALSTGISLCEIAIQVSDLLATGNESLLTEKTSERGNCFIKAVIEALVPTFQTESENPWQMPELLLQNVANVYVSLDSALLGDFWTSQKESPSIRDIMAVLCEKMQVKRLSLQLAAYALTLNTIIETLNMPEEDEDDESDLHEPVKIDPILYGFLQDMSSSLAILKKSHGGFRSWELHDEEDLCVLSAYILAMSTTLLFCSHVNTEERSAYFEYVDEQGHWERYLNLLLEFVPDQPPPNAFLESALPRKFDFTHLVCWALFDVSARAPGVMKSWYTKLNDHKKESRMKNLMTKYVSPTLIGRELSKAQKTSEEPDNMTLSVLNTTREIVARYTLEDIGRTCQVSVQMESCHPLKSMRISYDPDKVTGSKAMWQNLIRQLNTFLHSSDGSIVDALRAWKENLDRKLEGGKECCICYSVLHAATLKLPNYPCNTCKYRFHKACMYKWFRQGNATCPLCRSALE</sequence>
<name>A0AAJ7WJJ4_9ACAR</name>
<evidence type="ECO:0000256" key="3">
    <source>
        <dbReference type="ARBA" id="ARBA00004906"/>
    </source>
</evidence>
<keyword evidence="9 16" id="KW-0479">Metal-binding</keyword>
<evidence type="ECO:0000256" key="2">
    <source>
        <dbReference type="ARBA" id="ARBA00004514"/>
    </source>
</evidence>
<dbReference type="InterPro" id="IPR054476">
    <property type="entry name" value="Ltn1_N"/>
</dbReference>
<evidence type="ECO:0000256" key="1">
    <source>
        <dbReference type="ARBA" id="ARBA00000900"/>
    </source>
</evidence>
<dbReference type="InterPro" id="IPR039795">
    <property type="entry name" value="LTN1/Rkr1"/>
</dbReference>
<keyword evidence="10" id="KW-0677">Repeat</keyword>
<dbReference type="GeneID" id="100902723"/>